<feature type="signal peptide" evidence="1">
    <location>
        <begin position="1"/>
        <end position="19"/>
    </location>
</feature>
<sequence>MKKLYPLLCLLLWSVTSFAQNQSPVLKKIFTTPDSSTIIDYRYKKTFSYKQNGAAYTYYLSNVSNGASTVIPFTKRLAGQNDSAWVTRFGVVFIGQSLNNDASWSLYEWAPGTLNVLAENMGNVHVAGDYVMWSVADTVTSGNTIVMRKNLATQQQIVVADTIVGQGDIGPNGNIAYTNEQAVYLCTDSICTEIAHVDTTNLWRLPYFFSVHTDGVKVTYEEWWREAPLQYGTSFFLYENGTTTKLYENNWGDFQLGGFQDLLTPLFNNGYIAGQIMDLSFYYNFRTRIYSRDPQGTIHYLQDTYTQTPLWALASVEVLTPQGDVGGFTYGHPSLNTTVRYFYYINHDGSKRRLLSATGNGIYYEEQDSTWLITDHSGLYAANLDTVYDHHIVPFTKQAYTRNRAPIPASDFVQHYSGPATGLGQIQQIEITGYPKHGVLVNKYGQPIQTNNNIILRSDLDTLKYSAGSFPGTDTIRWRAYDGLEWTKDTFLYIKIAPALDTIKPFERTTLAGTPIRFWGSNFKLNYTGKLAGIRVNRLPVYGKLTIGGKQLVYERSAEVTLAELDSMYYTPNPNIVGIDTLQWMGFNGTEYTKNDTPAILRIYPILNTPPILRTLESTYSTSGGADTILIANYPAPRWHTDVLVVSDNNRVLPIAPDNTFIIDPATYSVGTHTLKVGFKHKLDSISIQRSFTITSPFAPMMMAAEKYGATREGGPISAWPNPFSQQFTLTGLSASGTYILTLVDQQGKTILQQRIVHQNRVVLNLDANAGNGVYLLKIFNENKKDDVKTLKLLHL</sequence>
<evidence type="ECO:0000313" key="3">
    <source>
        <dbReference type="Proteomes" id="UP000198984"/>
    </source>
</evidence>
<dbReference type="InterPro" id="IPR026444">
    <property type="entry name" value="Secre_tail"/>
</dbReference>
<evidence type="ECO:0000313" key="2">
    <source>
        <dbReference type="EMBL" id="SEL67933.1"/>
    </source>
</evidence>
<dbReference type="AlphaFoldDB" id="A0A1H7S611"/>
<dbReference type="Proteomes" id="UP000198984">
    <property type="component" value="Unassembled WGS sequence"/>
</dbReference>
<proteinExistence type="predicted"/>
<organism evidence="2 3">
    <name type="scientific">Chitinophaga rupis</name>
    <dbReference type="NCBI Taxonomy" id="573321"/>
    <lineage>
        <taxon>Bacteria</taxon>
        <taxon>Pseudomonadati</taxon>
        <taxon>Bacteroidota</taxon>
        <taxon>Chitinophagia</taxon>
        <taxon>Chitinophagales</taxon>
        <taxon>Chitinophagaceae</taxon>
        <taxon>Chitinophaga</taxon>
    </lineage>
</organism>
<accession>A0A1H7S611</accession>
<gene>
    <name evidence="2" type="ORF">SAMN04488505_102833</name>
</gene>
<dbReference type="RefSeq" id="WP_089910812.1">
    <property type="nucleotide sequence ID" value="NZ_FOBB01000002.1"/>
</dbReference>
<reference evidence="2 3" key="1">
    <citation type="submission" date="2016-10" db="EMBL/GenBank/DDBJ databases">
        <authorList>
            <person name="de Groot N.N."/>
        </authorList>
    </citation>
    <scope>NUCLEOTIDE SEQUENCE [LARGE SCALE GENOMIC DNA]</scope>
    <source>
        <strain evidence="2 3">DSM 21039</strain>
    </source>
</reference>
<name>A0A1H7S611_9BACT</name>
<keyword evidence="1" id="KW-0732">Signal</keyword>
<keyword evidence="3" id="KW-1185">Reference proteome</keyword>
<dbReference type="EMBL" id="FOBB01000002">
    <property type="protein sequence ID" value="SEL67933.1"/>
    <property type="molecule type" value="Genomic_DNA"/>
</dbReference>
<protein>
    <submittedName>
        <fullName evidence="2">Por secretion system C-terminal sorting domain-containing protein</fullName>
    </submittedName>
</protein>
<feature type="chain" id="PRO_5011726099" evidence="1">
    <location>
        <begin position="20"/>
        <end position="796"/>
    </location>
</feature>
<dbReference type="OrthoDB" id="9805017at2"/>
<evidence type="ECO:0000256" key="1">
    <source>
        <dbReference type="SAM" id="SignalP"/>
    </source>
</evidence>
<dbReference type="NCBIfam" id="TIGR04183">
    <property type="entry name" value="Por_Secre_tail"/>
    <property type="match status" value="1"/>
</dbReference>